<dbReference type="AlphaFoldDB" id="A0A8S9XJ84"/>
<evidence type="ECO:0000256" key="1">
    <source>
        <dbReference type="SAM" id="MobiDB-lite"/>
    </source>
</evidence>
<comment type="caution">
    <text evidence="3">The sequence shown here is derived from an EMBL/GenBank/DDBJ whole genome shotgun (WGS) entry which is preliminary data.</text>
</comment>
<feature type="region of interest" description="Disordered" evidence="1">
    <location>
        <begin position="227"/>
        <end position="296"/>
    </location>
</feature>
<evidence type="ECO:0000313" key="4">
    <source>
        <dbReference type="Proteomes" id="UP000466442"/>
    </source>
</evidence>
<keyword evidence="2" id="KW-0732">Signal</keyword>
<reference evidence="3" key="1">
    <citation type="journal article" date="2021" name="Mol. Ecol. Resour.">
        <title>Apolygus lucorum genome provides insights into omnivorousness and mesophyll feeding.</title>
        <authorList>
            <person name="Liu Y."/>
            <person name="Liu H."/>
            <person name="Wang H."/>
            <person name="Huang T."/>
            <person name="Liu B."/>
            <person name="Yang B."/>
            <person name="Yin L."/>
            <person name="Li B."/>
            <person name="Zhang Y."/>
            <person name="Zhang S."/>
            <person name="Jiang F."/>
            <person name="Zhang X."/>
            <person name="Ren Y."/>
            <person name="Wang B."/>
            <person name="Wang S."/>
            <person name="Lu Y."/>
            <person name="Wu K."/>
            <person name="Fan W."/>
            <person name="Wang G."/>
        </authorList>
    </citation>
    <scope>NUCLEOTIDE SEQUENCE</scope>
    <source>
        <strain evidence="3">12Hb</strain>
    </source>
</reference>
<feature type="chain" id="PRO_5035851219" description="DUF4794 domain-containing protein" evidence="2">
    <location>
        <begin position="24"/>
        <end position="364"/>
    </location>
</feature>
<protein>
    <recommendedName>
        <fullName evidence="5">DUF4794 domain-containing protein</fullName>
    </recommendedName>
</protein>
<dbReference type="EMBL" id="WIXP02000007">
    <property type="protein sequence ID" value="KAF6208624.1"/>
    <property type="molecule type" value="Genomic_DNA"/>
</dbReference>
<keyword evidence="4" id="KW-1185">Reference proteome</keyword>
<feature type="region of interest" description="Disordered" evidence="1">
    <location>
        <begin position="74"/>
        <end position="107"/>
    </location>
</feature>
<evidence type="ECO:0000313" key="3">
    <source>
        <dbReference type="EMBL" id="KAF6208624.1"/>
    </source>
</evidence>
<dbReference type="Proteomes" id="UP000466442">
    <property type="component" value="Unassembled WGS sequence"/>
</dbReference>
<feature type="compositionally biased region" description="Pro residues" evidence="1">
    <location>
        <begin position="97"/>
        <end position="107"/>
    </location>
</feature>
<feature type="signal peptide" evidence="2">
    <location>
        <begin position="1"/>
        <end position="23"/>
    </location>
</feature>
<proteinExistence type="predicted"/>
<evidence type="ECO:0000256" key="2">
    <source>
        <dbReference type="SAM" id="SignalP"/>
    </source>
</evidence>
<gene>
    <name evidence="3" type="ORF">GE061_017082</name>
</gene>
<evidence type="ECO:0008006" key="5">
    <source>
        <dbReference type="Google" id="ProtNLM"/>
    </source>
</evidence>
<accession>A0A8S9XJ84</accession>
<name>A0A8S9XJ84_APOLU</name>
<sequence>MPLFPQIVVLVLTLVAGWPLSHGAVLESGSKDEVDQALEIGEAIEQERAALSAKDQAMLEAIVDEAIRQEELLRNRRTSGAGDTKTAKDRLSGHEYGPPPDEYGPPPLPTSYKDKSFSLWSFKKMVFNALLQAVKAITGGVIALKGQIVKVKGHLVAAKGKLLETKGDAITEFGKHLATKALLTPVHVSNFDHNTPAATPPPPVYGPPPVVSHGPYPPALTHSSYGTVVSHSSDYSGPPPTNYGAPNTGYGAPPTSSSHQYLPPPSSSYGAPPSGFTAPSGPSYPSGYGSSGEGWSNKRDAAHKNLGLPEGAHAGLIVLKPIKAASEQHSVYRPPQAFSKSSNIENIMGKPSELTRVANKGVAD</sequence>
<organism evidence="3 4">
    <name type="scientific">Apolygus lucorum</name>
    <name type="common">Small green plant bug</name>
    <name type="synonym">Lygocoris lucorum</name>
    <dbReference type="NCBI Taxonomy" id="248454"/>
    <lineage>
        <taxon>Eukaryota</taxon>
        <taxon>Metazoa</taxon>
        <taxon>Ecdysozoa</taxon>
        <taxon>Arthropoda</taxon>
        <taxon>Hexapoda</taxon>
        <taxon>Insecta</taxon>
        <taxon>Pterygota</taxon>
        <taxon>Neoptera</taxon>
        <taxon>Paraneoptera</taxon>
        <taxon>Hemiptera</taxon>
        <taxon>Heteroptera</taxon>
        <taxon>Panheteroptera</taxon>
        <taxon>Cimicomorpha</taxon>
        <taxon>Miridae</taxon>
        <taxon>Mirini</taxon>
        <taxon>Apolygus</taxon>
    </lineage>
</organism>
<dbReference type="OrthoDB" id="8195535at2759"/>
<feature type="compositionally biased region" description="Low complexity" evidence="1">
    <location>
        <begin position="267"/>
        <end position="288"/>
    </location>
</feature>